<dbReference type="PIRSF" id="PIRSF036578">
    <property type="entry name" value="RFC1"/>
    <property type="match status" value="1"/>
</dbReference>
<feature type="region of interest" description="Disordered" evidence="11">
    <location>
        <begin position="1"/>
        <end position="345"/>
    </location>
</feature>
<dbReference type="CDD" id="cd18140">
    <property type="entry name" value="HLD_clamp_RFC"/>
    <property type="match status" value="1"/>
</dbReference>
<feature type="compositionally biased region" description="Basic and acidic residues" evidence="11">
    <location>
        <begin position="219"/>
        <end position="228"/>
    </location>
</feature>
<dbReference type="FunFam" id="1.20.272.10:FF:000005">
    <property type="entry name" value="Replication factor C subunit 1"/>
    <property type="match status" value="1"/>
</dbReference>
<dbReference type="PANTHER" id="PTHR23389">
    <property type="entry name" value="CHROMOSOME TRANSMISSION FIDELITY FACTOR 18"/>
    <property type="match status" value="1"/>
</dbReference>
<dbReference type="SUPFAM" id="SSF48019">
    <property type="entry name" value="post-AAA+ oligomerization domain-like"/>
    <property type="match status" value="1"/>
</dbReference>
<keyword evidence="9 10" id="KW-0539">Nucleus</keyword>
<feature type="compositionally biased region" description="Acidic residues" evidence="11">
    <location>
        <begin position="229"/>
        <end position="239"/>
    </location>
</feature>
<evidence type="ECO:0000256" key="7">
    <source>
        <dbReference type="ARBA" id="ARBA00022840"/>
    </source>
</evidence>
<evidence type="ECO:0000256" key="5">
    <source>
        <dbReference type="ARBA" id="ARBA00022705"/>
    </source>
</evidence>
<feature type="compositionally biased region" description="Basic and acidic residues" evidence="11">
    <location>
        <begin position="456"/>
        <end position="466"/>
    </location>
</feature>
<dbReference type="Gene3D" id="1.10.8.60">
    <property type="match status" value="1"/>
</dbReference>
<dbReference type="InterPro" id="IPR012178">
    <property type="entry name" value="RFC1"/>
</dbReference>
<evidence type="ECO:0000256" key="2">
    <source>
        <dbReference type="ARBA" id="ARBA00006116"/>
    </source>
</evidence>
<comment type="caution">
    <text evidence="13">The sequence shown here is derived from an EMBL/GenBank/DDBJ whole genome shotgun (WGS) entry which is preliminary data.</text>
</comment>
<keyword evidence="7 10" id="KW-0067">ATP-binding</keyword>
<dbReference type="InterPro" id="IPR027417">
    <property type="entry name" value="P-loop_NTPase"/>
</dbReference>
<dbReference type="GO" id="GO:0006271">
    <property type="term" value="P:DNA strand elongation involved in DNA replication"/>
    <property type="evidence" value="ECO:0007669"/>
    <property type="project" value="UniProtKB-ARBA"/>
</dbReference>
<evidence type="ECO:0000256" key="4">
    <source>
        <dbReference type="ARBA" id="ARBA00022553"/>
    </source>
</evidence>
<feature type="domain" description="BRCT" evidence="12">
    <location>
        <begin position="348"/>
        <end position="427"/>
    </location>
</feature>
<dbReference type="Gene3D" id="3.40.50.10190">
    <property type="entry name" value="BRCT domain"/>
    <property type="match status" value="1"/>
</dbReference>
<dbReference type="Proteomes" id="UP000183809">
    <property type="component" value="Unassembled WGS sequence"/>
</dbReference>
<dbReference type="Pfam" id="PF00533">
    <property type="entry name" value="BRCT"/>
    <property type="match status" value="1"/>
</dbReference>
<dbReference type="SUPFAM" id="SSF52113">
    <property type="entry name" value="BRCT domain"/>
    <property type="match status" value="1"/>
</dbReference>
<dbReference type="FunFam" id="3.40.50.10190:FF:000001">
    <property type="entry name" value="Replication factor C subunit 1"/>
    <property type="match status" value="1"/>
</dbReference>
<evidence type="ECO:0000313" key="13">
    <source>
        <dbReference type="EMBL" id="OJD33297.1"/>
    </source>
</evidence>
<evidence type="ECO:0000256" key="6">
    <source>
        <dbReference type="ARBA" id="ARBA00022741"/>
    </source>
</evidence>
<dbReference type="SMART" id="SM00382">
    <property type="entry name" value="AAA"/>
    <property type="match status" value="1"/>
</dbReference>
<feature type="compositionally biased region" description="Basic residues" evidence="11">
    <location>
        <begin position="1078"/>
        <end position="1088"/>
    </location>
</feature>
<evidence type="ECO:0000256" key="3">
    <source>
        <dbReference type="ARBA" id="ARBA00020401"/>
    </source>
</evidence>
<dbReference type="GO" id="GO:0016887">
    <property type="term" value="F:ATP hydrolysis activity"/>
    <property type="evidence" value="ECO:0007669"/>
    <property type="project" value="InterPro"/>
</dbReference>
<feature type="compositionally biased region" description="Acidic residues" evidence="11">
    <location>
        <begin position="1014"/>
        <end position="1028"/>
    </location>
</feature>
<dbReference type="InterPro" id="IPR008921">
    <property type="entry name" value="DNA_pol3_clamp-load_cplx_C"/>
</dbReference>
<dbReference type="Gene3D" id="1.20.272.10">
    <property type="match status" value="1"/>
</dbReference>
<dbReference type="EMBL" id="MNUE01000031">
    <property type="protein sequence ID" value="OJD33297.1"/>
    <property type="molecule type" value="Genomic_DNA"/>
</dbReference>
<dbReference type="FunFam" id="1.10.8.60:FF:000021">
    <property type="entry name" value="Replication factor C subunit 1"/>
    <property type="match status" value="1"/>
</dbReference>
<feature type="compositionally biased region" description="Basic residues" evidence="11">
    <location>
        <begin position="42"/>
        <end position="51"/>
    </location>
</feature>
<dbReference type="GO" id="GO:0006281">
    <property type="term" value="P:DNA repair"/>
    <property type="evidence" value="ECO:0007669"/>
    <property type="project" value="InterPro"/>
</dbReference>
<feature type="compositionally biased region" description="Basic residues" evidence="11">
    <location>
        <begin position="274"/>
        <end position="287"/>
    </location>
</feature>
<dbReference type="InterPro" id="IPR001357">
    <property type="entry name" value="BRCT_dom"/>
</dbReference>
<dbReference type="InterPro" id="IPR003593">
    <property type="entry name" value="AAA+_ATPase"/>
</dbReference>
<keyword evidence="8" id="KW-0238">DNA-binding</keyword>
<dbReference type="Gene3D" id="3.40.50.300">
    <property type="entry name" value="P-loop containing nucleotide triphosphate hydrolases"/>
    <property type="match status" value="1"/>
</dbReference>
<dbReference type="SMART" id="SM00292">
    <property type="entry name" value="BRCT"/>
    <property type="match status" value="1"/>
</dbReference>
<proteinExistence type="inferred from homology"/>
<dbReference type="Pfam" id="PF25361">
    <property type="entry name" value="AAA_lid_RFC1"/>
    <property type="match status" value="1"/>
</dbReference>
<feature type="compositionally biased region" description="Basic residues" evidence="11">
    <location>
        <begin position="1048"/>
        <end position="1062"/>
    </location>
</feature>
<dbReference type="STRING" id="236234.A0A1J9QY50"/>
<evidence type="ECO:0000256" key="9">
    <source>
        <dbReference type="ARBA" id="ARBA00023242"/>
    </source>
</evidence>
<sequence>MPADIRSFFGGKPAAQPAKEESTSEEAMQAEIYSPRSQAKPAAKKRGRPARKVVEDSDDEEEPPKKATPKKPAPKKQAKREATPEGEATTASAFFGDKKPARSAPSKASKAAAKTETPKSTPKKAKASDKTAVTPTRTSARKKKPATYSEVKDEDEDFLDDDEDGDDIFTAAFKKKGKHADDYEESSEDEPVALPQRQASGRGQKKLKDEGDFEPEADVDMKDAKPEDDFVVPDDDEEIVDNKSAKKAKPAAKAGRKRKSAETDDELEAEPPKKARGKKTSPAKKKAKKDEPENAAMKELLDSIPTVRPPSPPPKDGDAPKKFNPFKAGAHANSGPAPQSGALDIPEGKPNCLAGMTFVFTGLLEYLDREAGQQLVKRYGGKVTSGPSSKTSYVVLGSDAGPSKLQKIKQFKLKTINEEGLFALIKKLPANGGDSKAAAAYEQKQAAEEKKIKEMAEEMEREERRKGGAGGAGGGSATAAARSAASSQAPGSQTSGSQSAQDNRLWTVKYAPTQLTQICGNKTQVEKLQRWLRNFPKSQKKGFKLGGPDGSGLFRAVMIHGPPGIGKTTAAHLVAKIEGYDVVERNASDARSKKLVQDGLQGVLETTSLLGYFAGDGKKVEESKKKLVLIMDEVDGMSAGDRGGVGALAAVCKKSEIPMILICNDRRLPKMKPFDYVTYDLGFRRPTTDQIRSRIMTIIFREGLKMPKNVIDALIEGTSADIRQVVNMVSTAKLDETAMDYDKSKEMSKAWEKHIILKPWDIVGKILQGHMFSPTSKHTLNDKTELYFNDHELSYLMLQENYLGTNPMRVGNHQGKERNLKLLELVDNAAESISDGDLVDSMIHGSQQQWSLMPTHAMFSFVRPASFVAGTMAGFKTNFPQWLGRNSSQGKLTRMIKEIQGHMRLRTSGDRHEIRQQYVPILWNELVKKLEVEGKEAVPEVIDLMDSYFLTKEDFDAIMELGVGPMDQEKIKIETQAKATFTRLYNQQSHPIPFMKASSIVAPKQAVKEKPDLEEAIEESDEGEVMDEPDAKKDEDEEGDITKDKYIKQPKKKAAPKKKATKKSAAADDDDEEEEKPKKSKGKGRAKK</sequence>
<feature type="compositionally biased region" description="Basic and acidic residues" evidence="11">
    <location>
        <begin position="1029"/>
        <end position="1047"/>
    </location>
</feature>
<dbReference type="GO" id="GO:0003677">
    <property type="term" value="F:DNA binding"/>
    <property type="evidence" value="ECO:0007669"/>
    <property type="project" value="UniProtKB-KW"/>
</dbReference>
<dbReference type="FunFam" id="3.40.50.300:FF:000395">
    <property type="entry name" value="Replication factor C subunit 1"/>
    <property type="match status" value="1"/>
</dbReference>
<dbReference type="InterPro" id="IPR013725">
    <property type="entry name" value="DNA_replication_fac_RFC1_C"/>
</dbReference>
<dbReference type="PROSITE" id="PS50172">
    <property type="entry name" value="BRCT"/>
    <property type="match status" value="1"/>
</dbReference>
<dbReference type="SUPFAM" id="SSF52540">
    <property type="entry name" value="P-loop containing nucleoside triphosphate hydrolases"/>
    <property type="match status" value="1"/>
</dbReference>
<dbReference type="Pfam" id="PF08519">
    <property type="entry name" value="RFC1"/>
    <property type="match status" value="1"/>
</dbReference>
<comment type="subcellular location">
    <subcellularLocation>
        <location evidence="1 10">Nucleus</location>
    </subcellularLocation>
</comment>
<comment type="similarity">
    <text evidence="2 10">Belongs to the activator 1 large subunit family.</text>
</comment>
<accession>A0A1J9QY50</accession>
<evidence type="ECO:0000313" key="14">
    <source>
        <dbReference type="Proteomes" id="UP000183809"/>
    </source>
</evidence>
<dbReference type="InterPro" id="IPR036420">
    <property type="entry name" value="BRCT_dom_sf"/>
</dbReference>
<dbReference type="InterPro" id="IPR047854">
    <property type="entry name" value="RFC_lid"/>
</dbReference>
<feature type="compositionally biased region" description="Basic residues" evidence="11">
    <location>
        <begin position="67"/>
        <end position="78"/>
    </location>
</feature>
<organism evidence="13 14">
    <name type="scientific">Diplodia corticola</name>
    <dbReference type="NCBI Taxonomy" id="236234"/>
    <lineage>
        <taxon>Eukaryota</taxon>
        <taxon>Fungi</taxon>
        <taxon>Dikarya</taxon>
        <taxon>Ascomycota</taxon>
        <taxon>Pezizomycotina</taxon>
        <taxon>Dothideomycetes</taxon>
        <taxon>Dothideomycetes incertae sedis</taxon>
        <taxon>Botryosphaeriales</taxon>
        <taxon>Botryosphaeriaceae</taxon>
        <taxon>Diplodia</taxon>
    </lineage>
</organism>
<dbReference type="GO" id="GO:0005663">
    <property type="term" value="C:DNA replication factor C complex"/>
    <property type="evidence" value="ECO:0007669"/>
    <property type="project" value="InterPro"/>
</dbReference>
<feature type="compositionally biased region" description="Low complexity" evidence="11">
    <location>
        <begin position="477"/>
        <end position="501"/>
    </location>
</feature>
<feature type="region of interest" description="Disordered" evidence="11">
    <location>
        <begin position="456"/>
        <end position="503"/>
    </location>
</feature>
<dbReference type="InterPro" id="IPR003959">
    <property type="entry name" value="ATPase_AAA_core"/>
</dbReference>
<dbReference type="GO" id="GO:0005524">
    <property type="term" value="F:ATP binding"/>
    <property type="evidence" value="ECO:0007669"/>
    <property type="project" value="UniProtKB-UniRule"/>
</dbReference>
<feature type="compositionally biased region" description="Low complexity" evidence="11">
    <location>
        <begin position="102"/>
        <end position="120"/>
    </location>
</feature>
<dbReference type="CDD" id="cd17752">
    <property type="entry name" value="BRCT_RFC1"/>
    <property type="match status" value="1"/>
</dbReference>
<feature type="region of interest" description="Disordered" evidence="11">
    <location>
        <begin position="1003"/>
        <end position="1088"/>
    </location>
</feature>
<keyword evidence="14" id="KW-1185">Reference proteome</keyword>
<dbReference type="GeneID" id="31014563"/>
<feature type="compositionally biased region" description="Acidic residues" evidence="11">
    <location>
        <begin position="182"/>
        <end position="191"/>
    </location>
</feature>
<gene>
    <name evidence="13" type="ORF">BKCO1_3100029</name>
</gene>
<evidence type="ECO:0000256" key="10">
    <source>
        <dbReference type="PIRNR" id="PIRNR036578"/>
    </source>
</evidence>
<keyword evidence="5 10" id="KW-0235">DNA replication</keyword>
<protein>
    <recommendedName>
        <fullName evidence="3 10">Replication factor C subunit 1</fullName>
    </recommendedName>
</protein>
<keyword evidence="6 10" id="KW-0547">Nucleotide-binding</keyword>
<dbReference type="Pfam" id="PF00004">
    <property type="entry name" value="AAA"/>
    <property type="match status" value="1"/>
</dbReference>
<keyword evidence="4" id="KW-0597">Phosphoprotein</keyword>
<dbReference type="GO" id="GO:0003689">
    <property type="term" value="F:DNA clamp loader activity"/>
    <property type="evidence" value="ECO:0007669"/>
    <property type="project" value="UniProtKB-UniRule"/>
</dbReference>
<name>A0A1J9QY50_9PEZI</name>
<dbReference type="CDD" id="cd00009">
    <property type="entry name" value="AAA"/>
    <property type="match status" value="1"/>
</dbReference>
<dbReference type="AlphaFoldDB" id="A0A1J9QY50"/>
<dbReference type="RefSeq" id="XP_020129557.1">
    <property type="nucleotide sequence ID" value="XM_020274302.1"/>
</dbReference>
<feature type="compositionally biased region" description="Basic residues" evidence="11">
    <location>
        <begin position="245"/>
        <end position="259"/>
    </location>
</feature>
<reference evidence="13 14" key="1">
    <citation type="submission" date="2016-10" db="EMBL/GenBank/DDBJ databases">
        <title>Proteomics and genomics reveal pathogen-plant mechanisms compatible with a hemibiotrophic lifestyle of Diplodia corticola.</title>
        <authorList>
            <person name="Fernandes I."/>
            <person name="De Jonge R."/>
            <person name="Van De Peer Y."/>
            <person name="Devreese B."/>
            <person name="Alves A."/>
            <person name="Esteves A.C."/>
        </authorList>
    </citation>
    <scope>NUCLEOTIDE SEQUENCE [LARGE SCALE GENOMIC DNA]</scope>
    <source>
        <strain evidence="13 14">CBS 112549</strain>
    </source>
</reference>
<evidence type="ECO:0000256" key="1">
    <source>
        <dbReference type="ARBA" id="ARBA00004123"/>
    </source>
</evidence>
<dbReference type="OrthoDB" id="446168at2759"/>
<dbReference type="GO" id="GO:0005634">
    <property type="term" value="C:nucleus"/>
    <property type="evidence" value="ECO:0007669"/>
    <property type="project" value="UniProtKB-SubCell"/>
</dbReference>
<evidence type="ECO:0000256" key="8">
    <source>
        <dbReference type="ARBA" id="ARBA00023125"/>
    </source>
</evidence>
<dbReference type="PANTHER" id="PTHR23389:SF6">
    <property type="entry name" value="REPLICATION FACTOR C SUBUNIT 1"/>
    <property type="match status" value="1"/>
</dbReference>
<evidence type="ECO:0000259" key="12">
    <source>
        <dbReference type="PROSITE" id="PS50172"/>
    </source>
</evidence>
<feature type="compositionally biased region" description="Acidic residues" evidence="11">
    <location>
        <begin position="152"/>
        <end position="167"/>
    </location>
</feature>
<evidence type="ECO:0000256" key="11">
    <source>
        <dbReference type="SAM" id="MobiDB-lite"/>
    </source>
</evidence>